<dbReference type="Proteomes" id="UP000253551">
    <property type="component" value="Unassembled WGS sequence"/>
</dbReference>
<keyword evidence="3" id="KW-1185">Reference proteome</keyword>
<dbReference type="Pfam" id="PF01237">
    <property type="entry name" value="Oxysterol_BP"/>
    <property type="match status" value="1"/>
</dbReference>
<sequence>MATKVENNIDSGERNAFYSFLKSLGSFSGDLSSLSCPTFFLAPVSLIEYNQYWASQPELFRAIGTQTTEQDKLLAVIKWYIAYLNAAFKRRIPEGQWDKKPFHPILGEQFHRTCSQTQMVCEQVSHDPPTTAFHVASKGVALNGHIGQTSRMAGTALVCEQTGCGLITTEHEQYLFSHPSLAVRGIWYAAPFIELMGTMYIQASFGYYACIEFSSRGWISGEINHFKCLVNKNGGSVKDVIYKIEGQWTGQSTLINYQKRTSSLFFNVESLVPSEPVVRSIQTMGPLESRRVWHKVAEAIRTSQPVLANKEKAAIEQNQREAEKKREEQGQPWQPAYFKWQAQEPHVIQLQAMWHDTLQKKTDPVLEGNWVMLK</sequence>
<evidence type="ECO:0000313" key="3">
    <source>
        <dbReference type="Proteomes" id="UP000253551"/>
    </source>
</evidence>
<dbReference type="GO" id="GO:0016020">
    <property type="term" value="C:membrane"/>
    <property type="evidence" value="ECO:0007669"/>
    <property type="project" value="TreeGrafter"/>
</dbReference>
<dbReference type="Gene3D" id="2.40.160.120">
    <property type="match status" value="1"/>
</dbReference>
<gene>
    <name evidence="2" type="primary">KES1_4</name>
    <name evidence="2" type="ORF">CU098_008633</name>
</gene>
<accession>A0A367JEP7</accession>
<dbReference type="Gene3D" id="3.30.70.3490">
    <property type="match status" value="1"/>
</dbReference>
<dbReference type="GO" id="GO:0008142">
    <property type="term" value="F:oxysterol binding"/>
    <property type="evidence" value="ECO:0007669"/>
    <property type="project" value="TreeGrafter"/>
</dbReference>
<dbReference type="InterPro" id="IPR000648">
    <property type="entry name" value="Oxysterol-bd"/>
</dbReference>
<comment type="caution">
    <text evidence="2">The sequence shown here is derived from an EMBL/GenBank/DDBJ whole genome shotgun (WGS) entry which is preliminary data.</text>
</comment>
<proteinExistence type="inferred from homology"/>
<organism evidence="2 3">
    <name type="scientific">Rhizopus stolonifer</name>
    <name type="common">Rhizopus nigricans</name>
    <dbReference type="NCBI Taxonomy" id="4846"/>
    <lineage>
        <taxon>Eukaryota</taxon>
        <taxon>Fungi</taxon>
        <taxon>Fungi incertae sedis</taxon>
        <taxon>Mucoromycota</taxon>
        <taxon>Mucoromycotina</taxon>
        <taxon>Mucoromycetes</taxon>
        <taxon>Mucorales</taxon>
        <taxon>Mucorineae</taxon>
        <taxon>Rhizopodaceae</taxon>
        <taxon>Rhizopus</taxon>
    </lineage>
</organism>
<comment type="similarity">
    <text evidence="1">Belongs to the OSBP family.</text>
</comment>
<evidence type="ECO:0000256" key="1">
    <source>
        <dbReference type="ARBA" id="ARBA00008842"/>
    </source>
</evidence>
<dbReference type="GO" id="GO:0005829">
    <property type="term" value="C:cytosol"/>
    <property type="evidence" value="ECO:0007669"/>
    <property type="project" value="TreeGrafter"/>
</dbReference>
<reference evidence="2 3" key="1">
    <citation type="journal article" date="2018" name="G3 (Bethesda)">
        <title>Phylogenetic and Phylogenomic Definition of Rhizopus Species.</title>
        <authorList>
            <person name="Gryganskyi A.P."/>
            <person name="Golan J."/>
            <person name="Dolatabadi S."/>
            <person name="Mondo S."/>
            <person name="Robb S."/>
            <person name="Idnurm A."/>
            <person name="Muszewska A."/>
            <person name="Steczkiewicz K."/>
            <person name="Masonjones S."/>
            <person name="Liao H.L."/>
            <person name="Gajdeczka M.T."/>
            <person name="Anike F."/>
            <person name="Vuek A."/>
            <person name="Anishchenko I.M."/>
            <person name="Voigt K."/>
            <person name="de Hoog G.S."/>
            <person name="Smith M.E."/>
            <person name="Heitman J."/>
            <person name="Vilgalys R."/>
            <person name="Stajich J.E."/>
        </authorList>
    </citation>
    <scope>NUCLEOTIDE SEQUENCE [LARGE SCALE GENOMIC DNA]</scope>
    <source>
        <strain evidence="2 3">LSU 92-RS-03</strain>
    </source>
</reference>
<dbReference type="OrthoDB" id="14833at2759"/>
<name>A0A367JEP7_RHIST</name>
<dbReference type="InterPro" id="IPR037239">
    <property type="entry name" value="OSBP_sf"/>
</dbReference>
<dbReference type="EMBL" id="PJQM01003527">
    <property type="protein sequence ID" value="RCH88406.1"/>
    <property type="molecule type" value="Genomic_DNA"/>
</dbReference>
<dbReference type="PANTHER" id="PTHR10972">
    <property type="entry name" value="OXYSTEROL-BINDING PROTEIN-RELATED"/>
    <property type="match status" value="1"/>
</dbReference>
<dbReference type="Gene3D" id="1.10.287.2720">
    <property type="match status" value="1"/>
</dbReference>
<dbReference type="SUPFAM" id="SSF144000">
    <property type="entry name" value="Oxysterol-binding protein-like"/>
    <property type="match status" value="1"/>
</dbReference>
<protein>
    <submittedName>
        <fullName evidence="2">Oxysterol binding protein</fullName>
    </submittedName>
</protein>
<evidence type="ECO:0000313" key="2">
    <source>
        <dbReference type="EMBL" id="RCH88406.1"/>
    </source>
</evidence>
<dbReference type="Gene3D" id="6.10.250.1430">
    <property type="match status" value="1"/>
</dbReference>
<dbReference type="AlphaFoldDB" id="A0A367JEP7"/>
<dbReference type="STRING" id="4846.A0A367JEP7"/>
<dbReference type="PANTHER" id="PTHR10972:SF184">
    <property type="entry name" value="OXYSTEROL-BINDING PROTEIN HOMOLOG 4-RELATED"/>
    <property type="match status" value="1"/>
</dbReference>